<evidence type="ECO:0000256" key="1">
    <source>
        <dbReference type="SAM" id="Phobius"/>
    </source>
</evidence>
<accession>T0S5Z0</accession>
<reference evidence="2 3" key="1">
    <citation type="submission" date="2012-04" db="EMBL/GenBank/DDBJ databases">
        <title>The Genome Sequence of Saprolegnia declina VS20.</title>
        <authorList>
            <consortium name="The Broad Institute Genome Sequencing Platform"/>
            <person name="Russ C."/>
            <person name="Nusbaum C."/>
            <person name="Tyler B."/>
            <person name="van West P."/>
            <person name="Dieguez-Uribeondo J."/>
            <person name="de Bruijn I."/>
            <person name="Tripathy S."/>
            <person name="Jiang R."/>
            <person name="Young S.K."/>
            <person name="Zeng Q."/>
            <person name="Gargeya S."/>
            <person name="Fitzgerald M."/>
            <person name="Haas B."/>
            <person name="Abouelleil A."/>
            <person name="Alvarado L."/>
            <person name="Arachchi H.M."/>
            <person name="Berlin A."/>
            <person name="Chapman S.B."/>
            <person name="Goldberg J."/>
            <person name="Griggs A."/>
            <person name="Gujja S."/>
            <person name="Hansen M."/>
            <person name="Howarth C."/>
            <person name="Imamovic A."/>
            <person name="Larimer J."/>
            <person name="McCowen C."/>
            <person name="Montmayeur A."/>
            <person name="Murphy C."/>
            <person name="Neiman D."/>
            <person name="Pearson M."/>
            <person name="Priest M."/>
            <person name="Roberts A."/>
            <person name="Saif S."/>
            <person name="Shea T."/>
            <person name="Sisk P."/>
            <person name="Sykes S."/>
            <person name="Wortman J."/>
            <person name="Nusbaum C."/>
            <person name="Birren B."/>
        </authorList>
    </citation>
    <scope>NUCLEOTIDE SEQUENCE [LARGE SCALE GENOMIC DNA]</scope>
    <source>
        <strain evidence="2 3">VS20</strain>
    </source>
</reference>
<gene>
    <name evidence="2" type="ORF">SDRG_02384</name>
</gene>
<feature type="transmembrane region" description="Helical" evidence="1">
    <location>
        <begin position="96"/>
        <end position="116"/>
    </location>
</feature>
<dbReference type="AlphaFoldDB" id="T0S5Z0"/>
<dbReference type="RefSeq" id="XP_008606192.1">
    <property type="nucleotide sequence ID" value="XM_008607970.1"/>
</dbReference>
<dbReference type="InParanoid" id="T0S5Z0"/>
<organism evidence="2 3">
    <name type="scientific">Saprolegnia diclina (strain VS20)</name>
    <dbReference type="NCBI Taxonomy" id="1156394"/>
    <lineage>
        <taxon>Eukaryota</taxon>
        <taxon>Sar</taxon>
        <taxon>Stramenopiles</taxon>
        <taxon>Oomycota</taxon>
        <taxon>Saprolegniomycetes</taxon>
        <taxon>Saprolegniales</taxon>
        <taxon>Saprolegniaceae</taxon>
        <taxon>Saprolegnia</taxon>
    </lineage>
</organism>
<protein>
    <submittedName>
        <fullName evidence="2">Uncharacterized protein</fullName>
    </submittedName>
</protein>
<dbReference type="VEuPathDB" id="FungiDB:SDRG_02384"/>
<keyword evidence="1" id="KW-0472">Membrane</keyword>
<evidence type="ECO:0000313" key="3">
    <source>
        <dbReference type="Proteomes" id="UP000030762"/>
    </source>
</evidence>
<keyword evidence="1" id="KW-1133">Transmembrane helix</keyword>
<keyword evidence="1" id="KW-0812">Transmembrane</keyword>
<name>T0S5Z0_SAPDV</name>
<keyword evidence="3" id="KW-1185">Reference proteome</keyword>
<sequence>MPLPLTTRTLLATARVGSALLPSICIGVGATQIGYSLAMKVTGKNTAFVRPLEGLLAGIATFGGCKIASDSALRRFTPPTPTGEFILFLAKHYHTIFAGAVIAGMFAFHVVGAMPVPESTSSSTVSSSDD</sequence>
<dbReference type="GeneID" id="19943111"/>
<dbReference type="EMBL" id="JH767136">
    <property type="protein sequence ID" value="EQC40493.1"/>
    <property type="molecule type" value="Genomic_DNA"/>
</dbReference>
<proteinExistence type="predicted"/>
<dbReference type="OMA" id="AWHIGDA"/>
<dbReference type="Proteomes" id="UP000030762">
    <property type="component" value="Unassembled WGS sequence"/>
</dbReference>
<evidence type="ECO:0000313" key="2">
    <source>
        <dbReference type="EMBL" id="EQC40493.1"/>
    </source>
</evidence>
<feature type="transmembrane region" description="Helical" evidence="1">
    <location>
        <begin position="20"/>
        <end position="38"/>
    </location>
</feature>